<keyword evidence="6" id="KW-0066">ATP synthesis</keyword>
<dbReference type="EMBL" id="LBSA01000003">
    <property type="protein sequence ID" value="KKQ10518.1"/>
    <property type="molecule type" value="Genomic_DNA"/>
</dbReference>
<gene>
    <name evidence="7" type="ORF">US19_C0003G0013</name>
</gene>
<keyword evidence="5" id="KW-0472">Membrane</keyword>
<protein>
    <submittedName>
        <fullName evidence="7">ATP synthase subunit delta</fullName>
    </submittedName>
</protein>
<keyword evidence="4" id="KW-0406">Ion transport</keyword>
<evidence type="ECO:0000256" key="6">
    <source>
        <dbReference type="ARBA" id="ARBA00023310"/>
    </source>
</evidence>
<dbReference type="Proteomes" id="UP000034492">
    <property type="component" value="Unassembled WGS sequence"/>
</dbReference>
<evidence type="ECO:0000256" key="5">
    <source>
        <dbReference type="ARBA" id="ARBA00023136"/>
    </source>
</evidence>
<dbReference type="InterPro" id="IPR000711">
    <property type="entry name" value="ATPase_OSCP/dsu"/>
</dbReference>
<keyword evidence="2" id="KW-0813">Transport</keyword>
<name>A0A0G0EUC3_9BACT</name>
<evidence type="ECO:0000313" key="7">
    <source>
        <dbReference type="EMBL" id="KKQ10518.1"/>
    </source>
</evidence>
<dbReference type="GO" id="GO:0016020">
    <property type="term" value="C:membrane"/>
    <property type="evidence" value="ECO:0007669"/>
    <property type="project" value="UniProtKB-SubCell"/>
</dbReference>
<evidence type="ECO:0000256" key="2">
    <source>
        <dbReference type="ARBA" id="ARBA00022448"/>
    </source>
</evidence>
<dbReference type="AlphaFoldDB" id="A0A0G0EUC3"/>
<keyword evidence="3" id="KW-0375">Hydrogen ion transport</keyword>
<evidence type="ECO:0000313" key="8">
    <source>
        <dbReference type="Proteomes" id="UP000034492"/>
    </source>
</evidence>
<evidence type="ECO:0000256" key="4">
    <source>
        <dbReference type="ARBA" id="ARBA00023065"/>
    </source>
</evidence>
<organism evidence="7 8">
    <name type="scientific">Candidatus Daviesbacteria bacterium GW2011_GWB1_36_5</name>
    <dbReference type="NCBI Taxonomy" id="1618426"/>
    <lineage>
        <taxon>Bacteria</taxon>
        <taxon>Candidatus Daviesiibacteriota</taxon>
    </lineage>
</organism>
<proteinExistence type="predicted"/>
<comment type="caution">
    <text evidence="7">The sequence shown here is derived from an EMBL/GenBank/DDBJ whole genome shotgun (WGS) entry which is preliminary data.</text>
</comment>
<evidence type="ECO:0000256" key="1">
    <source>
        <dbReference type="ARBA" id="ARBA00004370"/>
    </source>
</evidence>
<reference evidence="7 8" key="1">
    <citation type="journal article" date="2015" name="Nature">
        <title>rRNA introns, odd ribosomes, and small enigmatic genomes across a large radiation of phyla.</title>
        <authorList>
            <person name="Brown C.T."/>
            <person name="Hug L.A."/>
            <person name="Thomas B.C."/>
            <person name="Sharon I."/>
            <person name="Castelle C.J."/>
            <person name="Singh A."/>
            <person name="Wilkins M.J."/>
            <person name="Williams K.H."/>
            <person name="Banfield J.F."/>
        </authorList>
    </citation>
    <scope>NUCLEOTIDE SEQUENCE [LARGE SCALE GENOMIC DNA]</scope>
</reference>
<accession>A0A0G0EUC3</accession>
<dbReference type="Pfam" id="PF00213">
    <property type="entry name" value="OSCP"/>
    <property type="match status" value="1"/>
</dbReference>
<sequence length="132" mass="14927">MNKSKKLVKLINNLVEASFTKGKLDDFFVKKTISNLKKLKSNEAIFALEKYKKGLGRKLNETTLSIESSAKLSPDEINKIKKDLYTKYSILNTTFLLNPSILGGLRLRIGDYLLDYSLKNSIKQIGDIVRGI</sequence>
<comment type="subcellular location">
    <subcellularLocation>
        <location evidence="1">Membrane</location>
    </subcellularLocation>
</comment>
<evidence type="ECO:0000256" key="3">
    <source>
        <dbReference type="ARBA" id="ARBA00022781"/>
    </source>
</evidence>
<dbReference type="GO" id="GO:0046933">
    <property type="term" value="F:proton-transporting ATP synthase activity, rotational mechanism"/>
    <property type="evidence" value="ECO:0007669"/>
    <property type="project" value="InterPro"/>
</dbReference>